<proteinExistence type="predicted"/>
<dbReference type="PANTHER" id="PTHR37461">
    <property type="entry name" value="ANTI-SIGMA-K FACTOR RSKA"/>
    <property type="match status" value="1"/>
</dbReference>
<dbReference type="AlphaFoldDB" id="A0A5C1Q4P4"/>
<accession>A0A5C1Q4P4</accession>
<sequence length="241" mass="25345">MDYGRRERADRLAAAYVLGTLRGPARRRFEALLPAHPALREAVEGWRLRLEPMSLSVAPVAPPDRVWQQIERRLFGEPAPAPDEAPARWWQQLLPWRLLSGLASAAALGMAVLMLQPPSADPDGAPIVVVLGASPKSGGGSGGGVMHASFVASVSADGQALVLRPIDLVPLETGRALELWALPADGAPRSLGLVDAHGQTVLRRARLLDDTRAFAISVEPAGGSPTGQPTGPVVSVGQIGI</sequence>
<keyword evidence="5" id="KW-1185">Reference proteome</keyword>
<gene>
    <name evidence="2" type="ORF">ABIC99_002809</name>
    <name evidence="3" type="ORF">EWH46_13785</name>
</gene>
<dbReference type="KEGG" id="snn:EWH46_13785"/>
<dbReference type="Proteomes" id="UP001549111">
    <property type="component" value="Unassembled WGS sequence"/>
</dbReference>
<dbReference type="InterPro" id="IPR018764">
    <property type="entry name" value="RskA_C"/>
</dbReference>
<evidence type="ECO:0000313" key="4">
    <source>
        <dbReference type="Proteomes" id="UP000323522"/>
    </source>
</evidence>
<dbReference type="InterPro" id="IPR051474">
    <property type="entry name" value="Anti-sigma-K/W_factor"/>
</dbReference>
<dbReference type="Pfam" id="PF10099">
    <property type="entry name" value="RskA_C"/>
    <property type="match status" value="1"/>
</dbReference>
<feature type="domain" description="Anti-sigma K factor RskA C-terminal" evidence="1">
    <location>
        <begin position="102"/>
        <end position="233"/>
    </location>
</feature>
<reference evidence="3 4" key="1">
    <citation type="submission" date="2019-02" db="EMBL/GenBank/DDBJ databases">
        <title>Complete Genome Sequence and Methylome Analysis of Sphaerotilus natans subsp. sulfidivorans D-507.</title>
        <authorList>
            <person name="Fomenkov A."/>
            <person name="Gridneva E."/>
            <person name="Smolyakov D."/>
            <person name="Dubinina G."/>
            <person name="Vincze T."/>
            <person name="Grabovich M."/>
            <person name="Roberts R.J."/>
        </authorList>
    </citation>
    <scope>NUCLEOTIDE SEQUENCE [LARGE SCALE GENOMIC DNA]</scope>
    <source>
        <strain evidence="3 4">D-507</strain>
    </source>
</reference>
<dbReference type="RefSeq" id="WP_149504399.1">
    <property type="nucleotide sequence ID" value="NZ_CP035708.1"/>
</dbReference>
<dbReference type="GO" id="GO:0016989">
    <property type="term" value="F:sigma factor antagonist activity"/>
    <property type="evidence" value="ECO:0007669"/>
    <property type="project" value="TreeGrafter"/>
</dbReference>
<dbReference type="GO" id="GO:0006417">
    <property type="term" value="P:regulation of translation"/>
    <property type="evidence" value="ECO:0007669"/>
    <property type="project" value="TreeGrafter"/>
</dbReference>
<dbReference type="PANTHER" id="PTHR37461:SF1">
    <property type="entry name" value="ANTI-SIGMA-K FACTOR RSKA"/>
    <property type="match status" value="1"/>
</dbReference>
<protein>
    <submittedName>
        <fullName evidence="2">Anti-sigma-K factor RskA</fullName>
    </submittedName>
</protein>
<reference evidence="2 5" key="2">
    <citation type="submission" date="2024-06" db="EMBL/GenBank/DDBJ databases">
        <title>Genomic Encyclopedia of Type Strains, Phase IV (KMG-IV): sequencing the most valuable type-strain genomes for metagenomic binning, comparative biology and taxonomic classification.</title>
        <authorList>
            <person name="Goeker M."/>
        </authorList>
    </citation>
    <scope>NUCLEOTIDE SEQUENCE [LARGE SCALE GENOMIC DNA]</scope>
    <source>
        <strain evidence="2 5">D-501</strain>
    </source>
</reference>
<evidence type="ECO:0000313" key="5">
    <source>
        <dbReference type="Proteomes" id="UP001549111"/>
    </source>
</evidence>
<dbReference type="EMBL" id="JBEPLS010000011">
    <property type="protein sequence ID" value="MET3604984.1"/>
    <property type="molecule type" value="Genomic_DNA"/>
</dbReference>
<dbReference type="Proteomes" id="UP000323522">
    <property type="component" value="Chromosome"/>
</dbReference>
<evidence type="ECO:0000313" key="2">
    <source>
        <dbReference type="EMBL" id="MET3604984.1"/>
    </source>
</evidence>
<name>A0A5C1Q4P4_9BURK</name>
<evidence type="ECO:0000259" key="1">
    <source>
        <dbReference type="Pfam" id="PF10099"/>
    </source>
</evidence>
<organism evidence="3 4">
    <name type="scientific">Sphaerotilus sulfidivorans</name>
    <dbReference type="NCBI Taxonomy" id="639200"/>
    <lineage>
        <taxon>Bacteria</taxon>
        <taxon>Pseudomonadati</taxon>
        <taxon>Pseudomonadota</taxon>
        <taxon>Betaproteobacteria</taxon>
        <taxon>Burkholderiales</taxon>
        <taxon>Sphaerotilaceae</taxon>
        <taxon>Sphaerotilus</taxon>
    </lineage>
</organism>
<evidence type="ECO:0000313" key="3">
    <source>
        <dbReference type="EMBL" id="QEN01736.1"/>
    </source>
</evidence>
<dbReference type="GO" id="GO:0005886">
    <property type="term" value="C:plasma membrane"/>
    <property type="evidence" value="ECO:0007669"/>
    <property type="project" value="InterPro"/>
</dbReference>
<dbReference type="EMBL" id="CP035708">
    <property type="protein sequence ID" value="QEN01736.1"/>
    <property type="molecule type" value="Genomic_DNA"/>
</dbReference>
<dbReference type="OrthoDB" id="8617430at2"/>